<name>A0ABM8VSJ2_9BACL</name>
<comment type="caution">
    <text evidence="3">The sequence shown here is derived from an EMBL/GenBank/DDBJ whole genome shotgun (WGS) entry which is preliminary data.</text>
</comment>
<dbReference type="RefSeq" id="WP_218102678.1">
    <property type="nucleotide sequence ID" value="NZ_CAJVCE010000031.1"/>
</dbReference>
<accession>A0ABM8VSJ2</accession>
<dbReference type="PANTHER" id="PTHR21569">
    <property type="entry name" value="RIBOSOMAL PROTEIN S9"/>
    <property type="match status" value="1"/>
</dbReference>
<dbReference type="NCBIfam" id="NF001099">
    <property type="entry name" value="PRK00132.1"/>
    <property type="match status" value="1"/>
</dbReference>
<keyword evidence="1 2" id="KW-0689">Ribosomal protein</keyword>
<dbReference type="HAMAP" id="MF_00532_B">
    <property type="entry name" value="Ribosomal_uS9_B"/>
    <property type="match status" value="1"/>
</dbReference>
<dbReference type="GO" id="GO:0005840">
    <property type="term" value="C:ribosome"/>
    <property type="evidence" value="ECO:0007669"/>
    <property type="project" value="UniProtKB-KW"/>
</dbReference>
<dbReference type="InterPro" id="IPR023035">
    <property type="entry name" value="Ribosomal_uS9_bac/plastid"/>
</dbReference>
<gene>
    <name evidence="1 3" type="primary">rpsI</name>
    <name evidence="3" type="ORF">PAECIP111802_06471</name>
</gene>
<proteinExistence type="inferred from homology"/>
<evidence type="ECO:0000256" key="1">
    <source>
        <dbReference type="HAMAP-Rule" id="MF_00532"/>
    </source>
</evidence>
<dbReference type="InterPro" id="IPR020574">
    <property type="entry name" value="Ribosomal_uS9_CS"/>
</dbReference>
<keyword evidence="4" id="KW-1185">Reference proteome</keyword>
<evidence type="ECO:0000313" key="4">
    <source>
        <dbReference type="Proteomes" id="UP000730618"/>
    </source>
</evidence>
<evidence type="ECO:0000313" key="3">
    <source>
        <dbReference type="EMBL" id="CAG7656611.1"/>
    </source>
</evidence>
<dbReference type="EMBL" id="CAJVCE010000031">
    <property type="protein sequence ID" value="CAG7656611.1"/>
    <property type="molecule type" value="Genomic_DNA"/>
</dbReference>
<sequence>MAQVQYYGTGRRKHSVARVRLVPGEGRIVINKRNLDEYFGLETLKLIVKQPLNLTETLSKYDVLVLAHGGGISGQAGAIRHGISRALLKVDPEFRGSLKKAGFLTRDPRMKERKKYGLKAARRAPQFSKR</sequence>
<dbReference type="Proteomes" id="UP000730618">
    <property type="component" value="Unassembled WGS sequence"/>
</dbReference>
<evidence type="ECO:0000256" key="2">
    <source>
        <dbReference type="RuleBase" id="RU003815"/>
    </source>
</evidence>
<dbReference type="PROSITE" id="PS00360">
    <property type="entry name" value="RIBOSOMAL_S9"/>
    <property type="match status" value="1"/>
</dbReference>
<organism evidence="3 4">
    <name type="scientific">Paenibacillus allorhizosphaerae</name>
    <dbReference type="NCBI Taxonomy" id="2849866"/>
    <lineage>
        <taxon>Bacteria</taxon>
        <taxon>Bacillati</taxon>
        <taxon>Bacillota</taxon>
        <taxon>Bacilli</taxon>
        <taxon>Bacillales</taxon>
        <taxon>Paenibacillaceae</taxon>
        <taxon>Paenibacillus</taxon>
    </lineage>
</organism>
<keyword evidence="1 2" id="KW-0687">Ribonucleoprotein</keyword>
<reference evidence="3 4" key="1">
    <citation type="submission" date="2021-06" db="EMBL/GenBank/DDBJ databases">
        <authorList>
            <person name="Criscuolo A."/>
        </authorList>
    </citation>
    <scope>NUCLEOTIDE SEQUENCE [LARGE SCALE GENOMIC DNA]</scope>
    <source>
        <strain evidence="4">CIP 111802</strain>
    </source>
</reference>
<dbReference type="InterPro" id="IPR000754">
    <property type="entry name" value="Ribosomal_uS9"/>
</dbReference>
<dbReference type="PANTHER" id="PTHR21569:SF1">
    <property type="entry name" value="SMALL RIBOSOMAL SUBUNIT PROTEIN US9M"/>
    <property type="match status" value="1"/>
</dbReference>
<comment type="similarity">
    <text evidence="1 2">Belongs to the universal ribosomal protein uS9 family.</text>
</comment>
<dbReference type="Pfam" id="PF00380">
    <property type="entry name" value="Ribosomal_S9"/>
    <property type="match status" value="1"/>
</dbReference>
<protein>
    <recommendedName>
        <fullName evidence="1">Small ribosomal subunit protein uS9</fullName>
    </recommendedName>
</protein>